<dbReference type="GO" id="GO:0005737">
    <property type="term" value="C:cytoplasm"/>
    <property type="evidence" value="ECO:0007669"/>
    <property type="project" value="UniProtKB-SubCell"/>
</dbReference>
<sequence>MQRRWLPSVDIESFRVLPIQVLASISILLDDVLRAWEEGNTGVSSHTTTMPVGWCYDSVSPSGCRHPPGICKLRHDITKCSCGLVLDSCNFEAHVHGRRHRKILAGTQRPVSKREKASPTLKQSPHCRPSREFPENELEAHVTTHTAQERLATVLEEAQRNKNGIEVSDLAGLDFGIIDEDEQQPVVAEMLVKRTSGDDSSMPISLTKFRMLSSGRQDEHGVNYNTNFEIHTLFSASQDPYHVPSILCRRRICAIVGSLADHEHLAPKAPYTPRKRRNIKLDGPIKRSLRPPTWTPTKQYIMKTGSFKRSARQAIKRFMPSSLNVTTYAQYFQTMLYLEEEQKKYGLMAHSMHDVDIKSAHPNYVLQVKGLSKGRPSVLVGDFILARPVNQSTKTWFEGRVHKVVKSHVTLGFSDTFNTYRGTKFDIRFVLNRLPHRRAHQGSDNPEQLETVAAIVHQPRGSVPFIVFGPPGTGKTVTIVEAMQQLLHRHPEARILACTPSNKSADLIVQGTDAPRSHGRLPPECLCPASTTTFPRVFRKHALVNGNLYFAMPVLEDVLKYRVVVCTCVSAGALASLGVKPGHFGRQNPDTMIPIKELADDYTNVILAGDPEQLGPTVYSGLAKDLGFSQSYLDHGTPQEFPISSRHFGLRECTLLRKTDYRHAGDPTLTRSMENWDDLPTKKFPIIFHAVVGQDRREEESPSYFNIIEATIVKNYCSRLVAEKGADHIAVITPYHAQRMKILYLFYQDPELEEISVGSVEEFQGQERRIVIISTVRSNSEFIASDIRRSLGFVASPHRFNVAVTRAQALLIIVGNADVLALDPIWRTFMNYVHNMGGWRGNRISWDPMANVDDYVESVKSRAAGEAEETITRLKSLVVGVSEGGGFISPFDSDDDEIDGGLGDGLVIQEVD</sequence>
<feature type="domain" description="DNA2/NAM7 helicase-like C-terminal" evidence="12">
    <location>
        <begin position="670"/>
        <end position="817"/>
    </location>
</feature>
<comment type="catalytic activity">
    <reaction evidence="9">
        <text>ATP + H2O = ADP + phosphate + H(+)</text>
        <dbReference type="Rhea" id="RHEA:13065"/>
        <dbReference type="ChEBI" id="CHEBI:15377"/>
        <dbReference type="ChEBI" id="CHEBI:15378"/>
        <dbReference type="ChEBI" id="CHEBI:30616"/>
        <dbReference type="ChEBI" id="CHEBI:43474"/>
        <dbReference type="ChEBI" id="CHEBI:456216"/>
        <dbReference type="EC" id="3.6.4.13"/>
    </reaction>
</comment>
<dbReference type="GeneID" id="85353415"/>
<evidence type="ECO:0000313" key="14">
    <source>
        <dbReference type="EMBL" id="KAK0452082.1"/>
    </source>
</evidence>
<dbReference type="RefSeq" id="XP_060327916.1">
    <property type="nucleotide sequence ID" value="XM_060469867.1"/>
</dbReference>
<name>A0AA39K0L2_ARMTA</name>
<dbReference type="AlphaFoldDB" id="A0AA39K0L2"/>
<evidence type="ECO:0000259" key="13">
    <source>
        <dbReference type="Pfam" id="PF21634"/>
    </source>
</evidence>
<dbReference type="PANTHER" id="PTHR45418:SF1">
    <property type="entry name" value="CANCER_TESTIS ANTIGEN 55"/>
    <property type="match status" value="1"/>
</dbReference>
<dbReference type="InterPro" id="IPR027417">
    <property type="entry name" value="P-loop_NTPase"/>
</dbReference>
<accession>A0AA39K0L2</accession>
<reference evidence="14" key="1">
    <citation type="submission" date="2023-06" db="EMBL/GenBank/DDBJ databases">
        <authorList>
            <consortium name="Lawrence Berkeley National Laboratory"/>
            <person name="Ahrendt S."/>
            <person name="Sahu N."/>
            <person name="Indic B."/>
            <person name="Wong-Bajracharya J."/>
            <person name="Merenyi Z."/>
            <person name="Ke H.-M."/>
            <person name="Monk M."/>
            <person name="Kocsube S."/>
            <person name="Drula E."/>
            <person name="Lipzen A."/>
            <person name="Balint B."/>
            <person name="Henrissat B."/>
            <person name="Andreopoulos B."/>
            <person name="Martin F.M."/>
            <person name="Harder C.B."/>
            <person name="Rigling D."/>
            <person name="Ford K.L."/>
            <person name="Foster G.D."/>
            <person name="Pangilinan J."/>
            <person name="Papanicolaou A."/>
            <person name="Barry K."/>
            <person name="LaButti K."/>
            <person name="Viragh M."/>
            <person name="Koriabine M."/>
            <person name="Yan M."/>
            <person name="Riley R."/>
            <person name="Champramary S."/>
            <person name="Plett K.L."/>
            <person name="Tsai I.J."/>
            <person name="Slot J."/>
            <person name="Sipos G."/>
            <person name="Plett J."/>
            <person name="Nagy L.G."/>
            <person name="Grigoriev I.V."/>
        </authorList>
    </citation>
    <scope>NUCLEOTIDE SEQUENCE</scope>
    <source>
        <strain evidence="14">CCBAS 213</strain>
    </source>
</reference>
<feature type="domain" description="DNA2/NAM7 helicase helicase" evidence="11">
    <location>
        <begin position="445"/>
        <end position="510"/>
    </location>
</feature>
<feature type="domain" description="Helicase MOV-10-like beta-barrel" evidence="13">
    <location>
        <begin position="352"/>
        <end position="429"/>
    </location>
</feature>
<evidence type="ECO:0000256" key="1">
    <source>
        <dbReference type="ARBA" id="ARBA00004496"/>
    </source>
</evidence>
<evidence type="ECO:0000259" key="11">
    <source>
        <dbReference type="Pfam" id="PF13086"/>
    </source>
</evidence>
<dbReference type="InterPro" id="IPR047187">
    <property type="entry name" value="SF1_C_Upf1"/>
</dbReference>
<dbReference type="Proteomes" id="UP001175211">
    <property type="component" value="Unassembled WGS sequence"/>
</dbReference>
<keyword evidence="8" id="KW-0067">ATP-binding</keyword>
<evidence type="ECO:0000256" key="5">
    <source>
        <dbReference type="ARBA" id="ARBA00022741"/>
    </source>
</evidence>
<dbReference type="GO" id="GO:0005524">
    <property type="term" value="F:ATP binding"/>
    <property type="evidence" value="ECO:0007669"/>
    <property type="project" value="UniProtKB-KW"/>
</dbReference>
<keyword evidence="5" id="KW-0547">Nucleotide-binding</keyword>
<dbReference type="EC" id="3.6.4.13" evidence="3"/>
<protein>
    <recommendedName>
        <fullName evidence="3">RNA helicase</fullName>
        <ecNumber evidence="3">3.6.4.13</ecNumber>
    </recommendedName>
</protein>
<dbReference type="Pfam" id="PF13087">
    <property type="entry name" value="AAA_12"/>
    <property type="match status" value="1"/>
</dbReference>
<dbReference type="SUPFAM" id="SSF52540">
    <property type="entry name" value="P-loop containing nucleoside triphosphate hydrolases"/>
    <property type="match status" value="1"/>
</dbReference>
<feature type="region of interest" description="Disordered" evidence="10">
    <location>
        <begin position="104"/>
        <end position="133"/>
    </location>
</feature>
<dbReference type="InterPro" id="IPR041679">
    <property type="entry name" value="DNA2/NAM7-like_C"/>
</dbReference>
<dbReference type="InterPro" id="IPR049080">
    <property type="entry name" value="MOV-10-like_beta-barrel"/>
</dbReference>
<proteinExistence type="inferred from homology"/>
<comment type="caution">
    <text evidence="14">The sequence shown here is derived from an EMBL/GenBank/DDBJ whole genome shotgun (WGS) entry which is preliminary data.</text>
</comment>
<dbReference type="Pfam" id="PF21634">
    <property type="entry name" value="MOV-10_beta-barrel"/>
    <property type="match status" value="1"/>
</dbReference>
<gene>
    <name evidence="14" type="ORF">EV420DRAFT_1482170</name>
</gene>
<dbReference type="EMBL" id="JAUEPS010000031">
    <property type="protein sequence ID" value="KAK0452082.1"/>
    <property type="molecule type" value="Genomic_DNA"/>
</dbReference>
<dbReference type="InterPro" id="IPR041677">
    <property type="entry name" value="DNA2/NAM7_AAA_11"/>
</dbReference>
<dbReference type="GO" id="GO:0016787">
    <property type="term" value="F:hydrolase activity"/>
    <property type="evidence" value="ECO:0007669"/>
    <property type="project" value="UniProtKB-KW"/>
</dbReference>
<organism evidence="14 15">
    <name type="scientific">Armillaria tabescens</name>
    <name type="common">Ringless honey mushroom</name>
    <name type="synonym">Agaricus tabescens</name>
    <dbReference type="NCBI Taxonomy" id="1929756"/>
    <lineage>
        <taxon>Eukaryota</taxon>
        <taxon>Fungi</taxon>
        <taxon>Dikarya</taxon>
        <taxon>Basidiomycota</taxon>
        <taxon>Agaricomycotina</taxon>
        <taxon>Agaricomycetes</taxon>
        <taxon>Agaricomycetidae</taxon>
        <taxon>Agaricales</taxon>
        <taxon>Marasmiineae</taxon>
        <taxon>Physalacriaceae</taxon>
        <taxon>Desarmillaria</taxon>
    </lineage>
</organism>
<evidence type="ECO:0000256" key="4">
    <source>
        <dbReference type="ARBA" id="ARBA00022490"/>
    </source>
</evidence>
<keyword evidence="6 14" id="KW-0378">Hydrolase</keyword>
<evidence type="ECO:0000256" key="6">
    <source>
        <dbReference type="ARBA" id="ARBA00022801"/>
    </source>
</evidence>
<keyword evidence="15" id="KW-1185">Reference proteome</keyword>
<evidence type="ECO:0000256" key="2">
    <source>
        <dbReference type="ARBA" id="ARBA00005601"/>
    </source>
</evidence>
<evidence type="ECO:0000256" key="9">
    <source>
        <dbReference type="ARBA" id="ARBA00047984"/>
    </source>
</evidence>
<evidence type="ECO:0000256" key="7">
    <source>
        <dbReference type="ARBA" id="ARBA00022806"/>
    </source>
</evidence>
<evidence type="ECO:0000259" key="12">
    <source>
        <dbReference type="Pfam" id="PF13087"/>
    </source>
</evidence>
<keyword evidence="4" id="KW-0963">Cytoplasm</keyword>
<dbReference type="GO" id="GO:0003724">
    <property type="term" value="F:RNA helicase activity"/>
    <property type="evidence" value="ECO:0007669"/>
    <property type="project" value="UniProtKB-EC"/>
</dbReference>
<dbReference type="Pfam" id="PF13086">
    <property type="entry name" value="AAA_11"/>
    <property type="match status" value="1"/>
</dbReference>
<evidence type="ECO:0000256" key="3">
    <source>
        <dbReference type="ARBA" id="ARBA00012552"/>
    </source>
</evidence>
<dbReference type="PANTHER" id="PTHR45418">
    <property type="entry name" value="CANCER/TESTIS ANTIGEN 55"/>
    <property type="match status" value="1"/>
</dbReference>
<keyword evidence="7" id="KW-0347">Helicase</keyword>
<evidence type="ECO:0000256" key="8">
    <source>
        <dbReference type="ARBA" id="ARBA00022840"/>
    </source>
</evidence>
<comment type="subcellular location">
    <subcellularLocation>
        <location evidence="1">Cytoplasm</location>
    </subcellularLocation>
</comment>
<comment type="similarity">
    <text evidence="2">Belongs to the DNA2/NAM7 helicase family. SDE3 subfamily.</text>
</comment>
<dbReference type="Gene3D" id="3.40.50.300">
    <property type="entry name" value="P-loop containing nucleotide triphosphate hydrolases"/>
    <property type="match status" value="2"/>
</dbReference>
<evidence type="ECO:0000256" key="10">
    <source>
        <dbReference type="SAM" id="MobiDB-lite"/>
    </source>
</evidence>
<dbReference type="CDD" id="cd18808">
    <property type="entry name" value="SF1_C_Upf1"/>
    <property type="match status" value="1"/>
</dbReference>
<evidence type="ECO:0000313" key="15">
    <source>
        <dbReference type="Proteomes" id="UP001175211"/>
    </source>
</evidence>